<dbReference type="InterPro" id="IPR001895">
    <property type="entry name" value="RASGEF_cat_dom"/>
</dbReference>
<evidence type="ECO:0000259" key="21">
    <source>
        <dbReference type="PROSITE" id="PS50222"/>
    </source>
</evidence>
<dbReference type="GO" id="GO:0005509">
    <property type="term" value="F:calcium ion binding"/>
    <property type="evidence" value="ECO:0007669"/>
    <property type="project" value="InterPro"/>
</dbReference>
<evidence type="ECO:0000256" key="11">
    <source>
        <dbReference type="ARBA" id="ARBA00022833"/>
    </source>
</evidence>
<dbReference type="SMART" id="SM00229">
    <property type="entry name" value="RasGEFN"/>
    <property type="match status" value="1"/>
</dbReference>
<accession>A0A553MZ53</accession>
<keyword evidence="9" id="KW-0677">Repeat</keyword>
<evidence type="ECO:0000259" key="20">
    <source>
        <dbReference type="PROSITE" id="PS50212"/>
    </source>
</evidence>
<dbReference type="GO" id="GO:0007265">
    <property type="term" value="P:Ras protein signal transduction"/>
    <property type="evidence" value="ECO:0007669"/>
    <property type="project" value="TreeGrafter"/>
</dbReference>
<dbReference type="STRING" id="623744.A0A553MZ53"/>
<dbReference type="GO" id="GO:0005886">
    <property type="term" value="C:plasma membrane"/>
    <property type="evidence" value="ECO:0007669"/>
    <property type="project" value="UniProtKB-SubCell"/>
</dbReference>
<dbReference type="Gene3D" id="3.30.60.20">
    <property type="match status" value="1"/>
</dbReference>
<evidence type="ECO:0000256" key="8">
    <source>
        <dbReference type="ARBA" id="ARBA00022723"/>
    </source>
</evidence>
<protein>
    <recommendedName>
        <fullName evidence="24">RAS guanyl-releasing protein 2</fullName>
    </recommendedName>
</protein>
<dbReference type="GO" id="GO:0043005">
    <property type="term" value="C:neuron projection"/>
    <property type="evidence" value="ECO:0007669"/>
    <property type="project" value="UniProtKB-KW"/>
</dbReference>
<keyword evidence="11" id="KW-0862">Zinc</keyword>
<comment type="caution">
    <text evidence="22">The sequence shown here is derived from an EMBL/GenBank/DDBJ whole genome shotgun (WGS) entry which is preliminary data.</text>
</comment>
<dbReference type="PROSITE" id="PS50009">
    <property type="entry name" value="RASGEF_CAT"/>
    <property type="match status" value="1"/>
</dbReference>
<dbReference type="PROSITE" id="PS00479">
    <property type="entry name" value="ZF_DAG_PE_1"/>
    <property type="match status" value="1"/>
</dbReference>
<dbReference type="PROSITE" id="PS50212">
    <property type="entry name" value="RASGEF_NTER"/>
    <property type="match status" value="1"/>
</dbReference>
<evidence type="ECO:0000313" key="23">
    <source>
        <dbReference type="Proteomes" id="UP000316079"/>
    </source>
</evidence>
<evidence type="ECO:0000256" key="5">
    <source>
        <dbReference type="ARBA" id="ARBA00022490"/>
    </source>
</evidence>
<keyword evidence="14" id="KW-0472">Membrane</keyword>
<evidence type="ECO:0000259" key="19">
    <source>
        <dbReference type="PROSITE" id="PS50081"/>
    </source>
</evidence>
<evidence type="ECO:0000256" key="13">
    <source>
        <dbReference type="ARBA" id="ARBA00023018"/>
    </source>
</evidence>
<comment type="subcellular location">
    <subcellularLocation>
        <location evidence="1">Cell membrane</location>
        <topology evidence="1">Peripheral membrane protein</topology>
    </subcellularLocation>
    <subcellularLocation>
        <location evidence="2">Cytoplasm</location>
        <location evidence="2">Cytosol</location>
    </subcellularLocation>
    <subcellularLocation>
        <location evidence="15">Synapse</location>
        <location evidence="15">Synaptosome</location>
    </subcellularLocation>
</comment>
<dbReference type="GO" id="GO:0008270">
    <property type="term" value="F:zinc ion binding"/>
    <property type="evidence" value="ECO:0007669"/>
    <property type="project" value="UniProtKB-KW"/>
</dbReference>
<keyword evidence="7 16" id="KW-0344">Guanine-nucleotide releasing factor</keyword>
<keyword evidence="10" id="KW-0863">Zinc-finger</keyword>
<dbReference type="Gene3D" id="1.10.238.10">
    <property type="entry name" value="EF-hand"/>
    <property type="match status" value="1"/>
</dbReference>
<dbReference type="SMART" id="SM00109">
    <property type="entry name" value="C1"/>
    <property type="match status" value="1"/>
</dbReference>
<dbReference type="Gene3D" id="1.20.870.10">
    <property type="entry name" value="Son of sevenless (SoS) protein Chain: S domain 1"/>
    <property type="match status" value="1"/>
</dbReference>
<dbReference type="EMBL" id="SRMA01027191">
    <property type="protein sequence ID" value="TRY58435.1"/>
    <property type="molecule type" value="Genomic_DNA"/>
</dbReference>
<dbReference type="AlphaFoldDB" id="A0A553MZ53"/>
<dbReference type="PROSITE" id="PS50222">
    <property type="entry name" value="EF_HAND_2"/>
    <property type="match status" value="1"/>
</dbReference>
<comment type="similarity">
    <text evidence="3">Belongs to the RASGRP family.</text>
</comment>
<dbReference type="OrthoDB" id="74314at2759"/>
<dbReference type="InterPro" id="IPR011992">
    <property type="entry name" value="EF-hand-dom_pair"/>
</dbReference>
<keyword evidence="8" id="KW-0479">Metal-binding</keyword>
<evidence type="ECO:0000256" key="2">
    <source>
        <dbReference type="ARBA" id="ARBA00004514"/>
    </source>
</evidence>
<feature type="region of interest" description="Disordered" evidence="17">
    <location>
        <begin position="603"/>
        <end position="628"/>
    </location>
</feature>
<dbReference type="InterPro" id="IPR002048">
    <property type="entry name" value="EF_hand_dom"/>
</dbReference>
<dbReference type="SUPFAM" id="SSF57889">
    <property type="entry name" value="Cysteine-rich domain"/>
    <property type="match status" value="1"/>
</dbReference>
<keyword evidence="6" id="KW-0771">Synaptosome</keyword>
<dbReference type="SUPFAM" id="SSF48366">
    <property type="entry name" value="Ras GEF"/>
    <property type="match status" value="1"/>
</dbReference>
<evidence type="ECO:0000256" key="4">
    <source>
        <dbReference type="ARBA" id="ARBA00022475"/>
    </source>
</evidence>
<dbReference type="PANTHER" id="PTHR23113">
    <property type="entry name" value="GUANINE NUCLEOTIDE EXCHANGE FACTOR"/>
    <property type="match status" value="1"/>
</dbReference>
<keyword evidence="23" id="KW-1185">Reference proteome</keyword>
<feature type="domain" description="Phorbol-ester/DAG-type" evidence="19">
    <location>
        <begin position="509"/>
        <end position="559"/>
    </location>
</feature>
<dbReference type="GO" id="GO:0005085">
    <property type="term" value="F:guanyl-nucleotide exchange factor activity"/>
    <property type="evidence" value="ECO:0007669"/>
    <property type="project" value="UniProtKB-KW"/>
</dbReference>
<dbReference type="PANTHER" id="PTHR23113:SF16">
    <property type="entry name" value="RAS GUANYL-RELEASING PROTEIN 2"/>
    <property type="match status" value="1"/>
</dbReference>
<feature type="domain" description="Ras-GEF" evidence="18">
    <location>
        <begin position="154"/>
        <end position="387"/>
    </location>
</feature>
<dbReference type="GO" id="GO:0045202">
    <property type="term" value="C:synapse"/>
    <property type="evidence" value="ECO:0007669"/>
    <property type="project" value="UniProtKB-SubCell"/>
</dbReference>
<evidence type="ECO:0000256" key="10">
    <source>
        <dbReference type="ARBA" id="ARBA00022771"/>
    </source>
</evidence>
<dbReference type="InterPro" id="IPR008937">
    <property type="entry name" value="Ras-like_GEF"/>
</dbReference>
<dbReference type="PROSITE" id="PS00018">
    <property type="entry name" value="EF_HAND_1"/>
    <property type="match status" value="1"/>
</dbReference>
<dbReference type="CDD" id="cd06224">
    <property type="entry name" value="REM"/>
    <property type="match status" value="1"/>
</dbReference>
<keyword evidence="5" id="KW-0963">Cytoplasm</keyword>
<dbReference type="GO" id="GO:0005829">
    <property type="term" value="C:cytosol"/>
    <property type="evidence" value="ECO:0007669"/>
    <property type="project" value="UniProtKB-SubCell"/>
</dbReference>
<dbReference type="InterPro" id="IPR002219">
    <property type="entry name" value="PKC_DAG/PE"/>
</dbReference>
<dbReference type="InterPro" id="IPR046349">
    <property type="entry name" value="C1-like_sf"/>
</dbReference>
<dbReference type="SUPFAM" id="SSF47473">
    <property type="entry name" value="EF-hand"/>
    <property type="match status" value="1"/>
</dbReference>
<dbReference type="FunFam" id="1.10.840.10:FF:000003">
    <property type="entry name" value="Ras guanyl-releasing protein 3 isoform 1"/>
    <property type="match status" value="1"/>
</dbReference>
<dbReference type="PROSITE" id="PS50081">
    <property type="entry name" value="ZF_DAG_PE_2"/>
    <property type="match status" value="1"/>
</dbReference>
<organism evidence="22 23">
    <name type="scientific">Danionella cerebrum</name>
    <dbReference type="NCBI Taxonomy" id="2873325"/>
    <lineage>
        <taxon>Eukaryota</taxon>
        <taxon>Metazoa</taxon>
        <taxon>Chordata</taxon>
        <taxon>Craniata</taxon>
        <taxon>Vertebrata</taxon>
        <taxon>Euteleostomi</taxon>
        <taxon>Actinopterygii</taxon>
        <taxon>Neopterygii</taxon>
        <taxon>Teleostei</taxon>
        <taxon>Ostariophysi</taxon>
        <taxon>Cypriniformes</taxon>
        <taxon>Danionidae</taxon>
        <taxon>Danioninae</taxon>
        <taxon>Danionella</taxon>
    </lineage>
</organism>
<dbReference type="InterPro" id="IPR023578">
    <property type="entry name" value="Ras_GEF_dom_sf"/>
</dbReference>
<reference evidence="22 23" key="1">
    <citation type="journal article" date="2019" name="Sci. Data">
        <title>Hybrid genome assembly and annotation of Danionella translucida.</title>
        <authorList>
            <person name="Kadobianskyi M."/>
            <person name="Schulze L."/>
            <person name="Schuelke M."/>
            <person name="Judkewitz B."/>
        </authorList>
    </citation>
    <scope>NUCLEOTIDE SEQUENCE [LARGE SCALE GENOMIC DNA]</scope>
    <source>
        <strain evidence="22 23">Bolton</strain>
    </source>
</reference>
<evidence type="ECO:0000256" key="6">
    <source>
        <dbReference type="ARBA" id="ARBA00022599"/>
    </source>
</evidence>
<keyword evidence="13" id="KW-0770">Synapse</keyword>
<evidence type="ECO:0000256" key="9">
    <source>
        <dbReference type="ARBA" id="ARBA00022737"/>
    </source>
</evidence>
<dbReference type="Pfam" id="PF00130">
    <property type="entry name" value="C1_1"/>
    <property type="match status" value="1"/>
</dbReference>
<evidence type="ECO:0000259" key="18">
    <source>
        <dbReference type="PROSITE" id="PS50009"/>
    </source>
</evidence>
<dbReference type="Pfam" id="PF00617">
    <property type="entry name" value="RasGEF"/>
    <property type="match status" value="1"/>
</dbReference>
<gene>
    <name evidence="22" type="ORF">DNTS_002059</name>
</gene>
<evidence type="ECO:0000256" key="17">
    <source>
        <dbReference type="SAM" id="MobiDB-lite"/>
    </source>
</evidence>
<evidence type="ECO:0000256" key="1">
    <source>
        <dbReference type="ARBA" id="ARBA00004202"/>
    </source>
</evidence>
<evidence type="ECO:0000256" key="3">
    <source>
        <dbReference type="ARBA" id="ARBA00009566"/>
    </source>
</evidence>
<evidence type="ECO:0000256" key="14">
    <source>
        <dbReference type="ARBA" id="ARBA00023136"/>
    </source>
</evidence>
<dbReference type="InterPro" id="IPR000651">
    <property type="entry name" value="Ras-like_Gua-exchang_fac_N"/>
</dbReference>
<evidence type="ECO:0008006" key="24">
    <source>
        <dbReference type="Google" id="ProtNLM"/>
    </source>
</evidence>
<evidence type="ECO:0000313" key="22">
    <source>
        <dbReference type="EMBL" id="TRY58435.1"/>
    </source>
</evidence>
<dbReference type="CDD" id="cd00155">
    <property type="entry name" value="RasGEF"/>
    <property type="match status" value="1"/>
</dbReference>
<evidence type="ECO:0000256" key="16">
    <source>
        <dbReference type="PROSITE-ProRule" id="PRU00168"/>
    </source>
</evidence>
<dbReference type="InterPro" id="IPR018247">
    <property type="entry name" value="EF_Hand_1_Ca_BS"/>
</dbReference>
<feature type="domain" description="EF-hand" evidence="21">
    <location>
        <begin position="422"/>
        <end position="457"/>
    </location>
</feature>
<dbReference type="InterPro" id="IPR036964">
    <property type="entry name" value="RASGEF_cat_dom_sf"/>
</dbReference>
<keyword evidence="4" id="KW-1003">Cell membrane</keyword>
<evidence type="ECO:0000256" key="12">
    <source>
        <dbReference type="ARBA" id="ARBA00022837"/>
    </source>
</evidence>
<dbReference type="SMART" id="SM00147">
    <property type="entry name" value="RasGEF"/>
    <property type="match status" value="1"/>
</dbReference>
<keyword evidence="12" id="KW-0106">Calcium</keyword>
<proteinExistence type="inferred from homology"/>
<sequence length="702" mass="80558">MESISLDQSATVDELVEACIKAFGALLRQDDEGLLKGPSLVRMFLTMHPWYLSSRELAKKLLLKSQEQDCSANRQSQICHLVKFWISEYPAEFDLNPGLTEQIRGLKERLEQNGDVRRSMLIDIDSIPSYEWRRQLDETVQKKRKTSLLFDHLDASTLAEHLTYMEYKSFCKILFQDYHSFVMQGCTVDNPILERFITLFNSVSQWIQIMVLSKPTAQQRAAVISEFIKVAQRLLQLQNFNTLMAVVGGLSNSSIARLKNTQALINSDTRKVFDGLVELVTCSGNYSRYRQRFSQCSGFRFPILAVHLKDLIAVHVALPDWFDPEKTRVNLTKTHQLYTILEELALIQSTPPSIESNSDLLNLLIVSLDQFHTEDEIYQLSLQREPRSIKLSTSSSKSQSPLIEQWASSIKPKADPAIINKHIEKMVESVFQNFDTDGNGYISQREFEIIRSNFPYLGKFDDPDQNHLRYSEGPIFLIFTRRDCKISREEMIEYFTKASSLQNCKMGFVHTFTETSSIKPSFCQHCSRLIWGFYKQRCKCKACGVSCHKDCCSHLVIECRKRTQQTISCPRDISLKATCSFNSTTLGSPEHKAENPGVFQMDGRKERRKRGREVDGRKEEMERSRGTHRRSRVKFLMSIFDDPAIDDVYLLHVHLELEGFFMTSLSKAFITYGRLPSSPSELAGGNPQASTEAATTVREKHR</sequence>
<feature type="compositionally biased region" description="Basic and acidic residues" evidence="17">
    <location>
        <begin position="612"/>
        <end position="625"/>
    </location>
</feature>
<evidence type="ECO:0000256" key="7">
    <source>
        <dbReference type="ARBA" id="ARBA00022658"/>
    </source>
</evidence>
<dbReference type="Gene3D" id="1.10.840.10">
    <property type="entry name" value="Ras guanine-nucleotide exchange factors catalytic domain"/>
    <property type="match status" value="1"/>
</dbReference>
<name>A0A553MZ53_9TELE</name>
<evidence type="ECO:0000256" key="15">
    <source>
        <dbReference type="ARBA" id="ARBA00034102"/>
    </source>
</evidence>
<feature type="region of interest" description="Disordered" evidence="17">
    <location>
        <begin position="678"/>
        <end position="702"/>
    </location>
</feature>
<dbReference type="Proteomes" id="UP000316079">
    <property type="component" value="Unassembled WGS sequence"/>
</dbReference>
<feature type="domain" description="N-terminal Ras-GEF" evidence="20">
    <location>
        <begin position="3"/>
        <end position="132"/>
    </location>
</feature>